<organism evidence="1 2">
    <name type="scientific">Desulfosarcina alkanivorans</name>
    <dbReference type="NCBI Taxonomy" id="571177"/>
    <lineage>
        <taxon>Bacteria</taxon>
        <taxon>Pseudomonadati</taxon>
        <taxon>Thermodesulfobacteriota</taxon>
        <taxon>Desulfobacteria</taxon>
        <taxon>Desulfobacterales</taxon>
        <taxon>Desulfosarcinaceae</taxon>
        <taxon>Desulfosarcina</taxon>
    </lineage>
</organism>
<dbReference type="RefSeq" id="WP_197904617.1">
    <property type="nucleotide sequence ID" value="NZ_AP021874.1"/>
</dbReference>
<dbReference type="AlphaFoldDB" id="A0A5K7YKE6"/>
<keyword evidence="2" id="KW-1185">Reference proteome</keyword>
<evidence type="ECO:0000313" key="1">
    <source>
        <dbReference type="EMBL" id="BBO69686.1"/>
    </source>
</evidence>
<dbReference type="Proteomes" id="UP000427906">
    <property type="component" value="Chromosome"/>
</dbReference>
<dbReference type="KEGG" id="dalk:DSCA_36160"/>
<reference evidence="1 2" key="1">
    <citation type="submission" date="2019-11" db="EMBL/GenBank/DDBJ databases">
        <title>Comparative genomics of hydrocarbon-degrading Desulfosarcina strains.</title>
        <authorList>
            <person name="Watanabe M."/>
            <person name="Kojima H."/>
            <person name="Fukui M."/>
        </authorList>
    </citation>
    <scope>NUCLEOTIDE SEQUENCE [LARGE SCALE GENOMIC DNA]</scope>
    <source>
        <strain evidence="1 2">PL12</strain>
    </source>
</reference>
<evidence type="ECO:0000313" key="2">
    <source>
        <dbReference type="Proteomes" id="UP000427906"/>
    </source>
</evidence>
<dbReference type="EMBL" id="AP021874">
    <property type="protein sequence ID" value="BBO69686.1"/>
    <property type="molecule type" value="Genomic_DNA"/>
</dbReference>
<accession>A0A5K7YKE6</accession>
<protein>
    <submittedName>
        <fullName evidence="1">DUF4442 domain-containing protein</fullName>
    </submittedName>
</protein>
<dbReference type="InterPro" id="IPR027961">
    <property type="entry name" value="DUF4442"/>
</dbReference>
<name>A0A5K7YKE6_9BACT</name>
<proteinExistence type="predicted"/>
<sequence>MLNLYPPYFGTGVNVTYISEDWKELHVSMAMRGYNRNAVGTHFGGSLYSMVDPHLMLLLMQLLGKAYLVWDKSASIEFVKASAKKVSSIIKVSDDDLDRIRRNTDNGEKYFSNFDVSIVDEDGDLVARVKKTLYVRKRHPESGS</sequence>
<gene>
    <name evidence="1" type="ORF">DSCA_36160</name>
</gene>
<dbReference type="SUPFAM" id="SSF54637">
    <property type="entry name" value="Thioesterase/thiol ester dehydrase-isomerase"/>
    <property type="match status" value="1"/>
</dbReference>
<dbReference type="Pfam" id="PF14539">
    <property type="entry name" value="DUF4442"/>
    <property type="match status" value="1"/>
</dbReference>
<dbReference type="InterPro" id="IPR029069">
    <property type="entry name" value="HotDog_dom_sf"/>
</dbReference>
<dbReference type="Gene3D" id="3.10.129.10">
    <property type="entry name" value="Hotdog Thioesterase"/>
    <property type="match status" value="1"/>
</dbReference>